<dbReference type="Proteomes" id="UP000001312">
    <property type="component" value="Unassembled WGS sequence"/>
</dbReference>
<dbReference type="HOGENOM" id="CLU_2706329_0_0_1"/>
<feature type="chain" id="PRO_5005335110" evidence="1">
    <location>
        <begin position="22"/>
        <end position="73"/>
    </location>
</feature>
<dbReference type="AlphaFoldDB" id="A7EEV8"/>
<dbReference type="RefSeq" id="XP_001595759.1">
    <property type="nucleotide sequence ID" value="XM_001595709.1"/>
</dbReference>
<evidence type="ECO:0000256" key="1">
    <source>
        <dbReference type="SAM" id="SignalP"/>
    </source>
</evidence>
<name>A7EEV8_SCLS1</name>
<protein>
    <submittedName>
        <fullName evidence="2">Uncharacterized protein</fullName>
    </submittedName>
</protein>
<dbReference type="InParanoid" id="A7EEV8"/>
<keyword evidence="1" id="KW-0732">Signal</keyword>
<accession>A7EEV8</accession>
<dbReference type="EMBL" id="CH476624">
    <property type="protein sequence ID" value="EDO01374.1"/>
    <property type="molecule type" value="Genomic_DNA"/>
</dbReference>
<keyword evidence="3" id="KW-1185">Reference proteome</keyword>
<dbReference type="GeneID" id="5491391"/>
<evidence type="ECO:0000313" key="2">
    <source>
        <dbReference type="EMBL" id="EDO01374.1"/>
    </source>
</evidence>
<organism evidence="2 3">
    <name type="scientific">Sclerotinia sclerotiorum (strain ATCC 18683 / 1980 / Ss-1)</name>
    <name type="common">White mold</name>
    <name type="synonym">Whetzelinia sclerotiorum</name>
    <dbReference type="NCBI Taxonomy" id="665079"/>
    <lineage>
        <taxon>Eukaryota</taxon>
        <taxon>Fungi</taxon>
        <taxon>Dikarya</taxon>
        <taxon>Ascomycota</taxon>
        <taxon>Pezizomycotina</taxon>
        <taxon>Leotiomycetes</taxon>
        <taxon>Helotiales</taxon>
        <taxon>Sclerotiniaceae</taxon>
        <taxon>Sclerotinia</taxon>
    </lineage>
</organism>
<evidence type="ECO:0000313" key="3">
    <source>
        <dbReference type="Proteomes" id="UP000001312"/>
    </source>
</evidence>
<dbReference type="KEGG" id="ssl:SS1G_03848"/>
<sequence>MATQTCWMLFVVVMKTTKLLFKQNEYASSYAVANTKNPPFAALAQPFSKPALRVPSNLLLNFKPATERLHTLK</sequence>
<feature type="signal peptide" evidence="1">
    <location>
        <begin position="1"/>
        <end position="21"/>
    </location>
</feature>
<proteinExistence type="predicted"/>
<gene>
    <name evidence="2" type="ORF">SS1G_03848</name>
</gene>
<reference evidence="3" key="1">
    <citation type="journal article" date="2011" name="PLoS Genet.">
        <title>Genomic analysis of the necrotrophic fungal pathogens Sclerotinia sclerotiorum and Botrytis cinerea.</title>
        <authorList>
            <person name="Amselem J."/>
            <person name="Cuomo C.A."/>
            <person name="van Kan J.A."/>
            <person name="Viaud M."/>
            <person name="Benito E.P."/>
            <person name="Couloux A."/>
            <person name="Coutinho P.M."/>
            <person name="de Vries R.P."/>
            <person name="Dyer P.S."/>
            <person name="Fillinger S."/>
            <person name="Fournier E."/>
            <person name="Gout L."/>
            <person name="Hahn M."/>
            <person name="Kohn L."/>
            <person name="Lapalu N."/>
            <person name="Plummer K.M."/>
            <person name="Pradier J.M."/>
            <person name="Quevillon E."/>
            <person name="Sharon A."/>
            <person name="Simon A."/>
            <person name="ten Have A."/>
            <person name="Tudzynski B."/>
            <person name="Tudzynski P."/>
            <person name="Wincker P."/>
            <person name="Andrew M."/>
            <person name="Anthouard V."/>
            <person name="Beever R.E."/>
            <person name="Beffa R."/>
            <person name="Benoit I."/>
            <person name="Bouzid O."/>
            <person name="Brault B."/>
            <person name="Chen Z."/>
            <person name="Choquer M."/>
            <person name="Collemare J."/>
            <person name="Cotton P."/>
            <person name="Danchin E.G."/>
            <person name="Da Silva C."/>
            <person name="Gautier A."/>
            <person name="Giraud C."/>
            <person name="Giraud T."/>
            <person name="Gonzalez C."/>
            <person name="Grossetete S."/>
            <person name="Guldener U."/>
            <person name="Henrissat B."/>
            <person name="Howlett B.J."/>
            <person name="Kodira C."/>
            <person name="Kretschmer M."/>
            <person name="Lappartient A."/>
            <person name="Leroch M."/>
            <person name="Levis C."/>
            <person name="Mauceli E."/>
            <person name="Neuveglise C."/>
            <person name="Oeser B."/>
            <person name="Pearson M."/>
            <person name="Poulain J."/>
            <person name="Poussereau N."/>
            <person name="Quesneville H."/>
            <person name="Rascle C."/>
            <person name="Schumacher J."/>
            <person name="Segurens B."/>
            <person name="Sexton A."/>
            <person name="Silva E."/>
            <person name="Sirven C."/>
            <person name="Soanes D.M."/>
            <person name="Talbot N.J."/>
            <person name="Templeton M."/>
            <person name="Yandava C."/>
            <person name="Yarden O."/>
            <person name="Zeng Q."/>
            <person name="Rollins J.A."/>
            <person name="Lebrun M.H."/>
            <person name="Dickman M."/>
        </authorList>
    </citation>
    <scope>NUCLEOTIDE SEQUENCE [LARGE SCALE GENOMIC DNA]</scope>
    <source>
        <strain evidence="3">ATCC 18683 / 1980 / Ss-1</strain>
    </source>
</reference>